<evidence type="ECO:0000313" key="3">
    <source>
        <dbReference type="Proteomes" id="UP000005286"/>
    </source>
</evidence>
<feature type="coiled-coil region" evidence="1">
    <location>
        <begin position="124"/>
        <end position="158"/>
    </location>
</feature>
<gene>
    <name evidence="2" type="ORF">HMPREF9290_0284</name>
</gene>
<dbReference type="PATRIC" id="fig|879305.3.peg.1571"/>
<keyword evidence="1" id="KW-0175">Coiled coil</keyword>
<reference evidence="2 3" key="1">
    <citation type="submission" date="2011-01" db="EMBL/GenBank/DDBJ databases">
        <authorList>
            <person name="Durkin A.S."/>
            <person name="Madupu R."/>
            <person name="Torralba M."/>
            <person name="Gillis M."/>
            <person name="Methe B."/>
            <person name="Sutton G."/>
            <person name="Nelson K.E."/>
        </authorList>
    </citation>
    <scope>NUCLEOTIDE SEQUENCE [LARGE SCALE GENOMIC DNA]</scope>
    <source>
        <strain evidence="2 3">ACS-065-V-Col13</strain>
    </source>
</reference>
<dbReference type="STRING" id="879305.HMPREF9290_0284"/>
<keyword evidence="3" id="KW-1185">Reference proteome</keyword>
<accession>F0GXN9</accession>
<evidence type="ECO:0000313" key="2">
    <source>
        <dbReference type="EMBL" id="EGC81438.1"/>
    </source>
</evidence>
<proteinExistence type="predicted"/>
<comment type="caution">
    <text evidence="2">The sequence shown here is derived from an EMBL/GenBank/DDBJ whole genome shotgun (WGS) entry which is preliminary data.</text>
</comment>
<evidence type="ECO:0008006" key="4">
    <source>
        <dbReference type="Google" id="ProtNLM"/>
    </source>
</evidence>
<sequence length="274" mass="32822">MINKSNSWEEFLENMKALDYEIKFGKHIAFCHKDKQRFTRSKTIGEDYTEEKIKERIDLAIKNKANPIKKRVGNVIDISTNEKAQSCKGYEVWARKHNIKTMSDSIIKLREQGIKSITQLDDLIKKSADDRQDLLDKIKKIETEMKSLSQDMENINTINKYREIYKYHKKNPEDKQFAEEYYSELSVYKIAAKEILENYKKLPNTKEILSNLDKLQEKKNTLMQEYSSSKSTMDEFFIRYEKITEFIWIRRWRDSVLSSFQNYFQLIFPTIFFC</sequence>
<organism evidence="2 3">
    <name type="scientific">Anaerococcus prevotii ACS-065-V-Col13</name>
    <dbReference type="NCBI Taxonomy" id="879305"/>
    <lineage>
        <taxon>Bacteria</taxon>
        <taxon>Bacillati</taxon>
        <taxon>Bacillota</taxon>
        <taxon>Tissierellia</taxon>
        <taxon>Tissierellales</taxon>
        <taxon>Peptoniphilaceae</taxon>
        <taxon>Anaerococcus</taxon>
    </lineage>
</organism>
<dbReference type="Proteomes" id="UP000005286">
    <property type="component" value="Unassembled WGS sequence"/>
</dbReference>
<protein>
    <recommendedName>
        <fullName evidence="4">Relaxase/mobilization nuclease domain protein</fullName>
    </recommendedName>
</protein>
<dbReference type="AlphaFoldDB" id="F0GXN9"/>
<feature type="coiled-coil region" evidence="1">
    <location>
        <begin position="205"/>
        <end position="232"/>
    </location>
</feature>
<dbReference type="eggNOG" id="COG3843">
    <property type="taxonomic scope" value="Bacteria"/>
</dbReference>
<name>F0GXN9_9FIRM</name>
<dbReference type="EMBL" id="AEXM01000032">
    <property type="protein sequence ID" value="EGC81438.1"/>
    <property type="molecule type" value="Genomic_DNA"/>
</dbReference>
<evidence type="ECO:0000256" key="1">
    <source>
        <dbReference type="SAM" id="Coils"/>
    </source>
</evidence>